<name>A0A8J4WC93_9TREM</name>
<dbReference type="EMBL" id="LUCH01021252">
    <property type="protein sequence ID" value="KAF5394089.1"/>
    <property type="molecule type" value="Genomic_DNA"/>
</dbReference>
<comment type="caution">
    <text evidence="1">The sequence shown here is derived from an EMBL/GenBank/DDBJ whole genome shotgun (WGS) entry which is preliminary data.</text>
</comment>
<accession>A0A8J4WC93</accession>
<keyword evidence="2" id="KW-1185">Reference proteome</keyword>
<gene>
    <name evidence="1" type="ORF">PHET_12260</name>
</gene>
<sequence>MLHPAKQKIFSADSKLEIVSRFRVDGSALCSF</sequence>
<dbReference type="Proteomes" id="UP000748531">
    <property type="component" value="Unassembled WGS sequence"/>
</dbReference>
<dbReference type="AlphaFoldDB" id="A0A8J4WC93"/>
<organism evidence="1 2">
    <name type="scientific">Paragonimus heterotremus</name>
    <dbReference type="NCBI Taxonomy" id="100268"/>
    <lineage>
        <taxon>Eukaryota</taxon>
        <taxon>Metazoa</taxon>
        <taxon>Spiralia</taxon>
        <taxon>Lophotrochozoa</taxon>
        <taxon>Platyhelminthes</taxon>
        <taxon>Trematoda</taxon>
        <taxon>Digenea</taxon>
        <taxon>Plagiorchiida</taxon>
        <taxon>Troglotremata</taxon>
        <taxon>Troglotrematidae</taxon>
        <taxon>Paragonimus</taxon>
    </lineage>
</organism>
<evidence type="ECO:0000313" key="2">
    <source>
        <dbReference type="Proteomes" id="UP000748531"/>
    </source>
</evidence>
<proteinExistence type="predicted"/>
<reference evidence="1" key="1">
    <citation type="submission" date="2019-05" db="EMBL/GenBank/DDBJ databases">
        <title>Annotation for the trematode Paragonimus heterotremus.</title>
        <authorList>
            <person name="Choi Y.-J."/>
        </authorList>
    </citation>
    <scope>NUCLEOTIDE SEQUENCE</scope>
    <source>
        <strain evidence="1">LC</strain>
    </source>
</reference>
<evidence type="ECO:0000313" key="1">
    <source>
        <dbReference type="EMBL" id="KAF5394089.1"/>
    </source>
</evidence>
<protein>
    <submittedName>
        <fullName evidence="1">Uncharacterized protein</fullName>
    </submittedName>
</protein>